<dbReference type="EC" id="2.6.1.13" evidence="1"/>
<dbReference type="Proteomes" id="UP001150603">
    <property type="component" value="Unassembled WGS sequence"/>
</dbReference>
<evidence type="ECO:0000313" key="2">
    <source>
        <dbReference type="Proteomes" id="UP001150603"/>
    </source>
</evidence>
<proteinExistence type="predicted"/>
<comment type="caution">
    <text evidence="1">The sequence shown here is derived from an EMBL/GenBank/DDBJ whole genome shotgun (WGS) entry which is preliminary data.</text>
</comment>
<name>A0ACC1J0A9_9FUNG</name>
<accession>A0ACC1J0A9</accession>
<feature type="non-terminal residue" evidence="1">
    <location>
        <position position="228"/>
    </location>
</feature>
<organism evidence="1 2">
    <name type="scientific">Linderina macrospora</name>
    <dbReference type="NCBI Taxonomy" id="4868"/>
    <lineage>
        <taxon>Eukaryota</taxon>
        <taxon>Fungi</taxon>
        <taxon>Fungi incertae sedis</taxon>
        <taxon>Zoopagomycota</taxon>
        <taxon>Kickxellomycotina</taxon>
        <taxon>Kickxellomycetes</taxon>
        <taxon>Kickxellales</taxon>
        <taxon>Kickxellaceae</taxon>
        <taxon>Linderina</taxon>
    </lineage>
</organism>
<keyword evidence="1" id="KW-0032">Aminotransferase</keyword>
<reference evidence="1" key="1">
    <citation type="submission" date="2022-07" db="EMBL/GenBank/DDBJ databases">
        <title>Phylogenomic reconstructions and comparative analyses of Kickxellomycotina fungi.</title>
        <authorList>
            <person name="Reynolds N.K."/>
            <person name="Stajich J.E."/>
            <person name="Barry K."/>
            <person name="Grigoriev I.V."/>
            <person name="Crous P."/>
            <person name="Smith M.E."/>
        </authorList>
    </citation>
    <scope>NUCLEOTIDE SEQUENCE</scope>
    <source>
        <strain evidence="1">NRRL 5244</strain>
    </source>
</reference>
<sequence>MSTDTYAKIASTMDAYKPTSVAQTLEWEKKYVARNSSTIEAVVSRAQGVHIWDTEGKHYLDFGSAFAAVSQGHCHPDIVRVLYEQAQTVSLSSRAFVPEKMVSFAKYITETFGYDRVLPMNAGAEAVETAMKMARKWGYLKKNIPDNQAIILSAQGCYHGITTGTMSATSNDVLRTNYGPYLPNVGPIDPVTKKYIRYNNTDDLEEALKNNGPNVCAFLVEPIQGEAG</sequence>
<protein>
    <submittedName>
        <fullName evidence="1">Ornithine aminotransferase</fullName>
        <ecNumber evidence="1">2.6.1.13</ecNumber>
    </submittedName>
</protein>
<dbReference type="EMBL" id="JANBPW010005519">
    <property type="protein sequence ID" value="KAJ1932449.1"/>
    <property type="molecule type" value="Genomic_DNA"/>
</dbReference>
<keyword evidence="1" id="KW-0808">Transferase</keyword>
<keyword evidence="2" id="KW-1185">Reference proteome</keyword>
<gene>
    <name evidence="1" type="primary">CAR2_2</name>
    <name evidence="1" type="ORF">FBU59_006368</name>
</gene>
<evidence type="ECO:0000313" key="1">
    <source>
        <dbReference type="EMBL" id="KAJ1932449.1"/>
    </source>
</evidence>